<dbReference type="CDD" id="cd02869">
    <property type="entry name" value="PseudoU_synth_RluA_like"/>
    <property type="match status" value="1"/>
</dbReference>
<dbReference type="CDD" id="cd00165">
    <property type="entry name" value="S4"/>
    <property type="match status" value="1"/>
</dbReference>
<dbReference type="InterPro" id="IPR050188">
    <property type="entry name" value="RluA_PseudoU_synthase"/>
</dbReference>
<dbReference type="GO" id="GO:0000455">
    <property type="term" value="P:enzyme-directed rRNA pseudouridine synthesis"/>
    <property type="evidence" value="ECO:0007669"/>
    <property type="project" value="TreeGrafter"/>
</dbReference>
<dbReference type="InterPro" id="IPR006224">
    <property type="entry name" value="PsdUridine_synth_RluA-like_CS"/>
</dbReference>
<accession>A0A3B0XQ12</accession>
<evidence type="ECO:0000313" key="13">
    <source>
        <dbReference type="EMBL" id="VAW66213.1"/>
    </source>
</evidence>
<evidence type="ECO:0000256" key="10">
    <source>
        <dbReference type="ARBA" id="ARBA00031975"/>
    </source>
</evidence>
<evidence type="ECO:0000256" key="11">
    <source>
        <dbReference type="ARBA" id="ARBA00033053"/>
    </source>
</evidence>
<dbReference type="InterPro" id="IPR036986">
    <property type="entry name" value="S4_RNA-bd_sf"/>
</dbReference>
<dbReference type="PROSITE" id="PS01129">
    <property type="entry name" value="PSI_RLU"/>
    <property type="match status" value="1"/>
</dbReference>
<comment type="similarity">
    <text evidence="3">Belongs to the pseudouridine synthase RluA family.</text>
</comment>
<name>A0A3B0XQ12_9ZZZZ</name>
<feature type="domain" description="RNA-binding S4" evidence="12">
    <location>
        <begin position="21"/>
        <end position="80"/>
    </location>
</feature>
<dbReference type="InterPro" id="IPR006225">
    <property type="entry name" value="PsdUridine_synth_RluC/D"/>
</dbReference>
<comment type="catalytic activity">
    <reaction evidence="1">
        <text>uridine(955/2504/2580) in 23S rRNA = pseudouridine(955/2504/2580) in 23S rRNA</text>
        <dbReference type="Rhea" id="RHEA:42528"/>
        <dbReference type="Rhea" id="RHEA-COMP:10099"/>
        <dbReference type="Rhea" id="RHEA-COMP:10100"/>
        <dbReference type="ChEBI" id="CHEBI:65314"/>
        <dbReference type="ChEBI" id="CHEBI:65315"/>
        <dbReference type="EC" id="5.4.99.24"/>
    </reaction>
</comment>
<evidence type="ECO:0000256" key="8">
    <source>
        <dbReference type="ARBA" id="ARBA00023235"/>
    </source>
</evidence>
<evidence type="ECO:0000256" key="7">
    <source>
        <dbReference type="ARBA" id="ARBA00022884"/>
    </source>
</evidence>
<evidence type="ECO:0000256" key="6">
    <source>
        <dbReference type="ARBA" id="ARBA00022552"/>
    </source>
</evidence>
<evidence type="ECO:0000256" key="4">
    <source>
        <dbReference type="ARBA" id="ARBA00012785"/>
    </source>
</evidence>
<dbReference type="SUPFAM" id="SSF55120">
    <property type="entry name" value="Pseudouridine synthase"/>
    <property type="match status" value="1"/>
</dbReference>
<evidence type="ECO:0000256" key="3">
    <source>
        <dbReference type="ARBA" id="ARBA00010876"/>
    </source>
</evidence>
<evidence type="ECO:0000256" key="2">
    <source>
        <dbReference type="ARBA" id="ARBA00002876"/>
    </source>
</evidence>
<reference evidence="13" key="1">
    <citation type="submission" date="2018-06" db="EMBL/GenBank/DDBJ databases">
        <authorList>
            <person name="Zhirakovskaya E."/>
        </authorList>
    </citation>
    <scope>NUCLEOTIDE SEQUENCE</scope>
</reference>
<dbReference type="GO" id="GO:0160141">
    <property type="term" value="F:23S rRNA pseudouridine(955/2504/2580) synthase activity"/>
    <property type="evidence" value="ECO:0007669"/>
    <property type="project" value="UniProtKB-EC"/>
</dbReference>
<dbReference type="SMART" id="SM00363">
    <property type="entry name" value="S4"/>
    <property type="match status" value="1"/>
</dbReference>
<organism evidence="13">
    <name type="scientific">hydrothermal vent metagenome</name>
    <dbReference type="NCBI Taxonomy" id="652676"/>
    <lineage>
        <taxon>unclassified sequences</taxon>
        <taxon>metagenomes</taxon>
        <taxon>ecological metagenomes</taxon>
    </lineage>
</organism>
<dbReference type="Pfam" id="PF00849">
    <property type="entry name" value="PseudoU_synth_2"/>
    <property type="match status" value="1"/>
</dbReference>
<dbReference type="InterPro" id="IPR006145">
    <property type="entry name" value="PsdUridine_synth_RsuA/RluA"/>
</dbReference>
<sequence length="316" mass="36308">MTELLHQGVQLVEIGPRNADQRLDNYLLSQLKGVPKSRVYKLLRSGQVRVNKGRKKADYRVKLGDIVRIPPVRIIETDDSKAPQHLVDRVSQSIIFEDKQLLVLNKPAGIAVHSGSNLRFGVIEMLRQARPHDDMLELVHRLDRETSGCLIIARSREALKQLHQHFRDENAGMKKIYRAIIQGRWQGDEKIIDLPLLKNTLRGGERMVEVNPQGKEARSLFIPLEYRQTASLMEVKLYTGRTHQIRVHAQSMGQPIAGDRKYGDPAFNGTLKKRGFRRMFLHAYKLDFSLDTQNYNICAPLDDEWNKLINSEYPST</sequence>
<keyword evidence="8 13" id="KW-0413">Isomerase</keyword>
<evidence type="ECO:0000256" key="1">
    <source>
        <dbReference type="ARBA" id="ARBA00000381"/>
    </source>
</evidence>
<evidence type="ECO:0000259" key="12">
    <source>
        <dbReference type="SMART" id="SM00363"/>
    </source>
</evidence>
<protein>
    <recommendedName>
        <fullName evidence="5">Ribosomal large subunit pseudouridine synthase C</fullName>
        <ecNumber evidence="4">5.4.99.24</ecNumber>
    </recommendedName>
    <alternativeName>
        <fullName evidence="9">23S rRNA pseudouridine(955/2504/2580) synthase</fullName>
    </alternativeName>
    <alternativeName>
        <fullName evidence="10">rRNA pseudouridylate synthase C</fullName>
    </alternativeName>
    <alternativeName>
        <fullName evidence="11">rRNA-uridine isomerase C</fullName>
    </alternativeName>
</protein>
<dbReference type="PANTHER" id="PTHR21600:SF92">
    <property type="entry name" value="RIBOSOMAL LARGE SUBUNIT PSEUDOURIDINE SYNTHASE C"/>
    <property type="match status" value="1"/>
</dbReference>
<dbReference type="EMBL" id="UOFG01000265">
    <property type="protein sequence ID" value="VAW66213.1"/>
    <property type="molecule type" value="Genomic_DNA"/>
</dbReference>
<dbReference type="SUPFAM" id="SSF55174">
    <property type="entry name" value="Alpha-L RNA-binding motif"/>
    <property type="match status" value="1"/>
</dbReference>
<keyword evidence="6" id="KW-0698">rRNA processing</keyword>
<dbReference type="NCBIfam" id="TIGR00005">
    <property type="entry name" value="rluA_subfam"/>
    <property type="match status" value="1"/>
</dbReference>
<proteinExistence type="inferred from homology"/>
<dbReference type="AlphaFoldDB" id="A0A3B0XQ12"/>
<keyword evidence="7" id="KW-0694">RNA-binding</keyword>
<dbReference type="Gene3D" id="3.30.2350.10">
    <property type="entry name" value="Pseudouridine synthase"/>
    <property type="match status" value="1"/>
</dbReference>
<dbReference type="PANTHER" id="PTHR21600">
    <property type="entry name" value="MITOCHONDRIAL RNA PSEUDOURIDINE SYNTHASE"/>
    <property type="match status" value="1"/>
</dbReference>
<dbReference type="EC" id="5.4.99.24" evidence="4"/>
<dbReference type="InterPro" id="IPR002942">
    <property type="entry name" value="S4_RNA-bd"/>
</dbReference>
<dbReference type="InterPro" id="IPR020103">
    <property type="entry name" value="PsdUridine_synth_cat_dom_sf"/>
</dbReference>
<dbReference type="PROSITE" id="PS50889">
    <property type="entry name" value="S4"/>
    <property type="match status" value="1"/>
</dbReference>
<evidence type="ECO:0000256" key="9">
    <source>
        <dbReference type="ARBA" id="ARBA00030705"/>
    </source>
</evidence>
<comment type="function">
    <text evidence="2">Responsible for synthesis of pseudouridine from uracil at positions 955, 2504 and 2580 in 23S ribosomal RNA.</text>
</comment>
<evidence type="ECO:0000256" key="5">
    <source>
        <dbReference type="ARBA" id="ARBA00017128"/>
    </source>
</evidence>
<gene>
    <name evidence="13" type="ORF">MNBD_GAMMA11-1172</name>
</gene>
<dbReference type="GO" id="GO:0003723">
    <property type="term" value="F:RNA binding"/>
    <property type="evidence" value="ECO:0007669"/>
    <property type="project" value="UniProtKB-KW"/>
</dbReference>
<dbReference type="Gene3D" id="3.10.290.10">
    <property type="entry name" value="RNA-binding S4 domain"/>
    <property type="match status" value="1"/>
</dbReference>
<dbReference type="Pfam" id="PF01479">
    <property type="entry name" value="S4"/>
    <property type="match status" value="1"/>
</dbReference>